<dbReference type="InterPro" id="IPR038071">
    <property type="entry name" value="UROD/MetE-like_sf"/>
</dbReference>
<dbReference type="PANTHER" id="PTHR21091:SF169">
    <property type="entry name" value="UROPORPHYRINOGEN DECARBOXYLASE"/>
    <property type="match status" value="1"/>
</dbReference>
<dbReference type="Proteomes" id="UP000192578">
    <property type="component" value="Unassembled WGS sequence"/>
</dbReference>
<dbReference type="GO" id="GO:0006783">
    <property type="term" value="P:heme biosynthetic process"/>
    <property type="evidence" value="ECO:0007669"/>
    <property type="project" value="TreeGrafter"/>
</dbReference>
<proteinExistence type="predicted"/>
<dbReference type="GO" id="GO:0004853">
    <property type="term" value="F:uroporphyrinogen decarboxylase activity"/>
    <property type="evidence" value="ECO:0007669"/>
    <property type="project" value="InterPro"/>
</dbReference>
<keyword evidence="3" id="KW-1185">Reference proteome</keyword>
<dbReference type="InterPro" id="IPR000257">
    <property type="entry name" value="Uroporphyrinogen_deCOase"/>
</dbReference>
<dbReference type="SUPFAM" id="SSF51726">
    <property type="entry name" value="UROD/MetE-like"/>
    <property type="match status" value="1"/>
</dbReference>
<evidence type="ECO:0000313" key="3">
    <source>
        <dbReference type="Proteomes" id="UP000192578"/>
    </source>
</evidence>
<dbReference type="OrthoDB" id="339900at2759"/>
<dbReference type="Gene3D" id="3.20.20.210">
    <property type="match status" value="2"/>
</dbReference>
<gene>
    <name evidence="2" type="ORF">BV898_01987</name>
</gene>
<dbReference type="EMBL" id="MTYJ01000008">
    <property type="protein sequence ID" value="OQV24031.1"/>
    <property type="molecule type" value="Genomic_DNA"/>
</dbReference>
<dbReference type="GO" id="GO:0005829">
    <property type="term" value="C:cytosol"/>
    <property type="evidence" value="ECO:0007669"/>
    <property type="project" value="TreeGrafter"/>
</dbReference>
<protein>
    <submittedName>
        <fullName evidence="2">Uroporphyrinogen decarboxylase</fullName>
    </submittedName>
</protein>
<dbReference type="AlphaFoldDB" id="A0A1W0X9U0"/>
<evidence type="ECO:0000259" key="1">
    <source>
        <dbReference type="PROSITE" id="PS00906"/>
    </source>
</evidence>
<reference evidence="3" key="1">
    <citation type="submission" date="2017-01" db="EMBL/GenBank/DDBJ databases">
        <title>Comparative genomics of anhydrobiosis in the tardigrade Hypsibius dujardini.</title>
        <authorList>
            <person name="Yoshida Y."/>
            <person name="Koutsovoulos G."/>
            <person name="Laetsch D."/>
            <person name="Stevens L."/>
            <person name="Kumar S."/>
            <person name="Horikawa D."/>
            <person name="Ishino K."/>
            <person name="Komine S."/>
            <person name="Tomita M."/>
            <person name="Blaxter M."/>
            <person name="Arakawa K."/>
        </authorList>
    </citation>
    <scope>NUCLEOTIDE SEQUENCE [LARGE SCALE GENOMIC DNA]</scope>
    <source>
        <strain evidence="3">Z151</strain>
    </source>
</reference>
<comment type="caution">
    <text evidence="2">The sequence shown here is derived from an EMBL/GenBank/DDBJ whole genome shotgun (WGS) entry which is preliminary data.</text>
</comment>
<dbReference type="Pfam" id="PF01208">
    <property type="entry name" value="URO-D"/>
    <property type="match status" value="2"/>
</dbReference>
<name>A0A1W0X9U0_HYPEX</name>
<organism evidence="2 3">
    <name type="scientific">Hypsibius exemplaris</name>
    <name type="common">Freshwater tardigrade</name>
    <dbReference type="NCBI Taxonomy" id="2072580"/>
    <lineage>
        <taxon>Eukaryota</taxon>
        <taxon>Metazoa</taxon>
        <taxon>Ecdysozoa</taxon>
        <taxon>Tardigrada</taxon>
        <taxon>Eutardigrada</taxon>
        <taxon>Parachela</taxon>
        <taxon>Hypsibioidea</taxon>
        <taxon>Hypsibiidae</taxon>
        <taxon>Hypsibius</taxon>
    </lineage>
</organism>
<dbReference type="PANTHER" id="PTHR21091">
    <property type="entry name" value="METHYLTETRAHYDROFOLATE:HOMOCYSTEINE METHYLTRANSFERASE RELATED"/>
    <property type="match status" value="1"/>
</dbReference>
<accession>A0A1W0X9U0</accession>
<evidence type="ECO:0000313" key="2">
    <source>
        <dbReference type="EMBL" id="OQV24031.1"/>
    </source>
</evidence>
<dbReference type="PROSITE" id="PS00906">
    <property type="entry name" value="UROD_1"/>
    <property type="match status" value="1"/>
</dbReference>
<sequence>MTSTANGNDEDDVTVDEYKARNFPAMKNTLILRAAFGEPIERVPVWIMRQAGRYLPEFRAARAEHDFFRVVQTPELACQVTLQPIDRFPGLDASIIFCDILVVPQALGMEGDGAWKGADLSQASDATGKRGWTEARGGCEGSIGIRNGCHYLDASSAPGRVPLIGFAGRPGPCSATWWRWRSPTQAKAKRWLYVYPDATRKLLSILTRVICDFLVAQVEAGAQMLQVRV</sequence>
<feature type="domain" description="Uroporphyrinogen decarboxylase (URO-D)" evidence="1">
    <location>
        <begin position="44"/>
        <end position="53"/>
    </location>
</feature>